<feature type="region of interest" description="Disordered" evidence="2">
    <location>
        <begin position="51"/>
        <end position="89"/>
    </location>
</feature>
<dbReference type="Proteomes" id="UP001186944">
    <property type="component" value="Unassembled WGS sequence"/>
</dbReference>
<dbReference type="InterPro" id="IPR013087">
    <property type="entry name" value="Znf_C2H2_type"/>
</dbReference>
<keyword evidence="1" id="KW-0479">Metal-binding</keyword>
<evidence type="ECO:0000313" key="4">
    <source>
        <dbReference type="EMBL" id="KAK3099805.1"/>
    </source>
</evidence>
<accession>A0AA88YM88</accession>
<evidence type="ECO:0000313" key="5">
    <source>
        <dbReference type="Proteomes" id="UP001186944"/>
    </source>
</evidence>
<keyword evidence="1" id="KW-0862">Zinc</keyword>
<dbReference type="Gene3D" id="3.30.160.60">
    <property type="entry name" value="Classic Zinc Finger"/>
    <property type="match status" value="1"/>
</dbReference>
<comment type="caution">
    <text evidence="4">The sequence shown here is derived from an EMBL/GenBank/DDBJ whole genome shotgun (WGS) entry which is preliminary data.</text>
</comment>
<evidence type="ECO:0000256" key="1">
    <source>
        <dbReference type="PROSITE-ProRule" id="PRU00042"/>
    </source>
</evidence>
<proteinExistence type="predicted"/>
<gene>
    <name evidence="4" type="ORF">FSP39_010043</name>
</gene>
<dbReference type="EMBL" id="VSWD01000006">
    <property type="protein sequence ID" value="KAK3099805.1"/>
    <property type="molecule type" value="Genomic_DNA"/>
</dbReference>
<name>A0AA88YM88_PINIB</name>
<feature type="compositionally biased region" description="Basic and acidic residues" evidence="2">
    <location>
        <begin position="51"/>
        <end position="73"/>
    </location>
</feature>
<keyword evidence="1" id="KW-0863">Zinc-finger</keyword>
<keyword evidence="5" id="KW-1185">Reference proteome</keyword>
<dbReference type="GO" id="GO:0008270">
    <property type="term" value="F:zinc ion binding"/>
    <property type="evidence" value="ECO:0007669"/>
    <property type="project" value="UniProtKB-KW"/>
</dbReference>
<protein>
    <recommendedName>
        <fullName evidence="3">C2H2-type domain-containing protein</fullName>
    </recommendedName>
</protein>
<dbReference type="AlphaFoldDB" id="A0AA88YM88"/>
<organism evidence="4 5">
    <name type="scientific">Pinctada imbricata</name>
    <name type="common">Atlantic pearl-oyster</name>
    <name type="synonym">Pinctada martensii</name>
    <dbReference type="NCBI Taxonomy" id="66713"/>
    <lineage>
        <taxon>Eukaryota</taxon>
        <taxon>Metazoa</taxon>
        <taxon>Spiralia</taxon>
        <taxon>Lophotrochozoa</taxon>
        <taxon>Mollusca</taxon>
        <taxon>Bivalvia</taxon>
        <taxon>Autobranchia</taxon>
        <taxon>Pteriomorphia</taxon>
        <taxon>Pterioida</taxon>
        <taxon>Pterioidea</taxon>
        <taxon>Pteriidae</taxon>
        <taxon>Pinctada</taxon>
    </lineage>
</organism>
<evidence type="ECO:0000256" key="2">
    <source>
        <dbReference type="SAM" id="MobiDB-lite"/>
    </source>
</evidence>
<feature type="domain" description="C2H2-type" evidence="3">
    <location>
        <begin position="45"/>
        <end position="73"/>
    </location>
</feature>
<evidence type="ECO:0000259" key="3">
    <source>
        <dbReference type="PROSITE" id="PS50157"/>
    </source>
</evidence>
<dbReference type="PROSITE" id="PS50157">
    <property type="entry name" value="ZINC_FINGER_C2H2_2"/>
    <property type="match status" value="1"/>
</dbReference>
<reference evidence="4" key="1">
    <citation type="submission" date="2019-08" db="EMBL/GenBank/DDBJ databases">
        <title>The improved chromosome-level genome for the pearl oyster Pinctada fucata martensii using PacBio sequencing and Hi-C.</title>
        <authorList>
            <person name="Zheng Z."/>
        </authorList>
    </citation>
    <scope>NUCLEOTIDE SEQUENCE</scope>
    <source>
        <strain evidence="4">ZZ-2019</strain>
        <tissue evidence="4">Adductor muscle</tissue>
    </source>
</reference>
<dbReference type="Pfam" id="PF13909">
    <property type="entry name" value="zf-H2C2_5"/>
    <property type="match status" value="1"/>
</dbReference>
<sequence length="198" mass="22292">MAKTKTPPKKAGYRCIISSERFESTAEWTQHTVECATKKRESLVFECPHCDHSSKRKRDLDRHIKRAHNDKVETVSSDSSADESDWKTHDPGTLQHIIGEPEGHGNIAEAKGSGDLEEERIIWKPTIPMPIFAPASQSVLDGQLKRKSVFDYPQSGCSTVPCDKLNLRHQHWILKSESTRSQLKHVASARLSVIKISV</sequence>